<dbReference type="GO" id="GO:0043937">
    <property type="term" value="P:regulation of sporulation"/>
    <property type="evidence" value="ECO:0007669"/>
    <property type="project" value="InterPro"/>
</dbReference>
<dbReference type="Pfam" id="PF09388">
    <property type="entry name" value="SpoOE-like"/>
    <property type="match status" value="1"/>
</dbReference>
<evidence type="ECO:0000313" key="1">
    <source>
        <dbReference type="EMBL" id="ADI01028.1"/>
    </source>
</evidence>
<dbReference type="InterPro" id="IPR018540">
    <property type="entry name" value="Spo0E-like"/>
</dbReference>
<dbReference type="eggNOG" id="ENOG5033AQZ">
    <property type="taxonomic scope" value="Bacteria"/>
</dbReference>
<evidence type="ECO:0008006" key="3">
    <source>
        <dbReference type="Google" id="ProtNLM"/>
    </source>
</evidence>
<evidence type="ECO:0000313" key="2">
    <source>
        <dbReference type="Proteomes" id="UP000000378"/>
    </source>
</evidence>
<sequence>MDVKERIELARTLLNNAARMNARKELIYRLSQKVDQYVVEYMRKELKSEDKSN</sequence>
<organism evidence="1 2">
    <name type="scientific">Syntrophothermus lipocalidus (strain DSM 12680 / TGB-C1)</name>
    <dbReference type="NCBI Taxonomy" id="643648"/>
    <lineage>
        <taxon>Bacteria</taxon>
        <taxon>Bacillati</taxon>
        <taxon>Bacillota</taxon>
        <taxon>Clostridia</taxon>
        <taxon>Eubacteriales</taxon>
        <taxon>Syntrophomonadaceae</taxon>
        <taxon>Syntrophothermus</taxon>
    </lineage>
</organism>
<dbReference type="InterPro" id="IPR037208">
    <property type="entry name" value="Spo0E-like_sf"/>
</dbReference>
<dbReference type="KEGG" id="slp:Slip_0241"/>
<name>D7CJD9_SYNLT</name>
<dbReference type="EMBL" id="CP002048">
    <property type="protein sequence ID" value="ADI01028.1"/>
    <property type="molecule type" value="Genomic_DNA"/>
</dbReference>
<accession>D7CJD9</accession>
<dbReference type="Proteomes" id="UP000000378">
    <property type="component" value="Chromosome"/>
</dbReference>
<dbReference type="AlphaFoldDB" id="D7CJD9"/>
<gene>
    <name evidence="1" type="ordered locus">Slip_0241</name>
</gene>
<dbReference type="HOGENOM" id="CLU_211106_0_0_9"/>
<reference evidence="1 2" key="2">
    <citation type="journal article" date="2010" name="Stand. Genomic Sci.">
        <title>Complete genome sequence of Syntrophothermus lipocalidus type strain (TGB-C1).</title>
        <authorList>
            <person name="Djao O.D."/>
            <person name="Zhang X."/>
            <person name="Lucas S."/>
            <person name="Lapidus A."/>
            <person name="Del Rio T.G."/>
            <person name="Nolan M."/>
            <person name="Tice H."/>
            <person name="Cheng J.F."/>
            <person name="Han C."/>
            <person name="Tapia R."/>
            <person name="Goodwin L."/>
            <person name="Pitluck S."/>
            <person name="Liolios K."/>
            <person name="Ivanova N."/>
            <person name="Mavromatis K."/>
            <person name="Mikhailova N."/>
            <person name="Ovchinnikova G."/>
            <person name="Pati A."/>
            <person name="Brambilla E."/>
            <person name="Chen A."/>
            <person name="Palaniappan K."/>
            <person name="Land M."/>
            <person name="Hauser L."/>
            <person name="Chang Y.J."/>
            <person name="Jeffries C.D."/>
            <person name="Rohde M."/>
            <person name="Sikorski J."/>
            <person name="Spring S."/>
            <person name="Goker M."/>
            <person name="Detter J.C."/>
            <person name="Woyke T."/>
            <person name="Bristow J."/>
            <person name="Eisen J.A."/>
            <person name="Markowitz V."/>
            <person name="Hugenholtz P."/>
            <person name="Kyrpides N.C."/>
            <person name="Klenk H.P."/>
        </authorList>
    </citation>
    <scope>NUCLEOTIDE SEQUENCE [LARGE SCALE GENOMIC DNA]</scope>
    <source>
        <strain evidence="2">DSM 12680 / TGB-C1</strain>
    </source>
</reference>
<proteinExistence type="predicted"/>
<keyword evidence="2" id="KW-1185">Reference proteome</keyword>
<reference evidence="2" key="1">
    <citation type="journal article" date="2010" name="Stand. Genomic Sci.">
        <title>Complete genome sequence of Syntrophothermus lipocalidus type strain (TGB-C1T).</title>
        <authorList>
            <consortium name="US DOE Joint Genome Institute (JGI-PGF)"/>
            <person name="Djao O."/>
            <person name="Zhang X."/>
            <person name="Lucas S."/>
            <person name="Lapidus A."/>
            <person name="Glavina Del Rio T."/>
            <person name="Nolan M."/>
            <person name="Tice H."/>
            <person name="Cheng J."/>
            <person name="Han C."/>
            <person name="Tapia R."/>
            <person name="Goodwin L."/>
            <person name="Pitluck S."/>
            <person name="Liolios K."/>
            <person name="Ivanova N."/>
            <person name="Mavromatis K."/>
            <person name="Mikhailova N."/>
            <person name="Ovchinnikova G."/>
            <person name="Pati A."/>
            <person name="Brambilla E."/>
            <person name="Chen A."/>
            <person name="Palaniappan K."/>
            <person name="Land M."/>
            <person name="Hauser L."/>
            <person name="Chang Y."/>
            <person name="Jeffries C."/>
            <person name="Rohde M."/>
            <person name="Sikorski J."/>
            <person name="Spring S."/>
            <person name="Goker M."/>
            <person name="Detter J."/>
            <person name="Woyke T."/>
            <person name="Bristow J."/>
            <person name="Eisen J."/>
            <person name="Markowitz V."/>
            <person name="Hugenholtz P."/>
            <person name="Kyrpides N."/>
            <person name="Klenk H."/>
        </authorList>
    </citation>
    <scope>NUCLEOTIDE SEQUENCE [LARGE SCALE GENOMIC DNA]</scope>
    <source>
        <strain evidence="2">DSM 12680 / TGB-C1</strain>
    </source>
</reference>
<dbReference type="SUPFAM" id="SSF140500">
    <property type="entry name" value="BAS1536-like"/>
    <property type="match status" value="1"/>
</dbReference>
<protein>
    <recommendedName>
        <fullName evidence="3">Spo0E like sporulation regulatory protein</fullName>
    </recommendedName>
</protein>